<evidence type="ECO:0000256" key="11">
    <source>
        <dbReference type="ARBA" id="ARBA00078071"/>
    </source>
</evidence>
<dbReference type="GO" id="GO:0005615">
    <property type="term" value="C:extracellular space"/>
    <property type="evidence" value="ECO:0007669"/>
    <property type="project" value="InterPro"/>
</dbReference>
<dbReference type="Gene3D" id="2.60.40.1930">
    <property type="match status" value="2"/>
</dbReference>
<dbReference type="Gene3D" id="2.20.130.20">
    <property type="match status" value="1"/>
</dbReference>
<dbReference type="Pfam" id="PF07677">
    <property type="entry name" value="A2M_recep"/>
    <property type="match status" value="1"/>
</dbReference>
<dbReference type="SUPFAM" id="SSF49410">
    <property type="entry name" value="Alpha-macroglobulin receptor domain"/>
    <property type="match status" value="1"/>
</dbReference>
<dbReference type="Pfam" id="PF17791">
    <property type="entry name" value="MG3"/>
    <property type="match status" value="1"/>
</dbReference>
<sequence>MQRLLLLALCAAVLNLSALVQAEHQGHYSVIGPGTLHSNNKYTVAVAVHQNTEPVTLKVGLVGTDFEKSETIELQPDEAKVVEFDVPALPKGKYNLTAEGISGLIFKNTTELNYDNFAAITKIQTDKGKYKPGDKVNFRVLFLDENLKPGVAEKDANIWFEDGKRNIVKEFKNFELKNGVYTGEFQISEFAVLGGWRLIVKNGGSYNQEVYFDVEKYVLPKYEVKIEATEAVSVRDGDVNIVAKANYTYGKPVEGKVTAVIGYGDLYSYSDDAKIKSAPTLIKSADMVNGKAKLLVNVKDFKDHLMSDMYATSMQITTTVEEAYTGVKLNETKYISVFPYRYDMNCVTYDTCYTYHADKESEVLVHVKFVDGTVLTDTKNPIKLICKETLSERRYWHGLRNQEVMSTTPRPTIEGKTYTFESHLNGTGFAKFTVKLPNLDEIEDYQHYYELTAEYIDETRKISNSYQYREPKNVVPQPEEKEPTEWFKMHINYPSTKYSINSSDIVTITVNSSEPLPYLVYNVIGRGNIVEHQRVVLPEETKIYNISLPYKYIYAPFARVFVYYVDKVNEFHHAEASFQAEMELQNTIDVTTPSEVKPGEIVPLHIKTAPHSFVGLLAVDQSVLLLAGNNDVSESEFKWRVGSYDTSTPWQGGYSHYPGEYTGVVTLTSADYFYNWTKPVHTHAVPFSARGDIVKSFHKVSDAVYTTSAPQPESGAGGGIAGFSGSPAAPPAQQPTIRKDFRETWLFKDFEDTQAEEFDWSEKIPETITSWVLTAFAVSPEKGLAVTKDSTKIKTFQPFFLSPRLPYSVKRGEVVNTQLLIFNYLDKALDVAVTLDNTDGEYEFTDVSNEVINEASRVKNVRVAAQSSAGVSFMIRPKVIGDILLKYTAVSPIAGDAIHKALKVVPEGVTEYANRAYFVNLKDTPEFKQSFELELPQDLVPDSEHVEVSAVGDILGPLLNNMDHLVRLPTGCAEQTTSSFVPNYVVLEYLNQTNKLTPALESQIQSNLLSGYQHILNFRLDDGSFSSFGSYRHSEYPVNGSTWLTAYIVRSLNQAKEHIKVDENVLKEGLKYLVSKQADNGSFLESNDFFFGSYRRPLTLTASVLLTLVEAGELGKPYEAAIEKGFKHILEHVDKEQDLHVKAITTYALNKIASPAAATQLEELKALAKTEDDRKWWTNKKEKPNKLWWRWAFSNDVEVTSYVLLTLFETGKATVDEVLPVIRWLVAQRNSYGGFSSTQDTVLGLRALIKFADFAGYEAANMDLEVSGRGEREKRETIHMTQDNGLLTQSVELPQKTLSVDLSAKGTGAALVQVAYQYNVYEKEKLPAFKIDTVINKEAPAFKLDMDVCVQYIGEGEASNMALLEVSLPSGFIIDEESFSQIEAVKRVRQVESKQDGTMAVIYFESLAKNEPSCVPIEALKQHAVANQKPSSIALFDYYDITQKVTEYYTMSSKICDICEDDEDCKKACAALV</sequence>
<name>A0A0A1WK50_ZEUCU</name>
<evidence type="ECO:0000256" key="2">
    <source>
        <dbReference type="ARBA" id="ARBA00022690"/>
    </source>
</evidence>
<dbReference type="InterPro" id="IPR050473">
    <property type="entry name" value="A2M/Complement_sys"/>
</dbReference>
<dbReference type="Pfam" id="PF07703">
    <property type="entry name" value="A2M_BRD"/>
    <property type="match status" value="1"/>
</dbReference>
<evidence type="ECO:0000256" key="12">
    <source>
        <dbReference type="SAM" id="MobiDB-lite"/>
    </source>
</evidence>
<dbReference type="PANTHER" id="PTHR11412:SF136">
    <property type="entry name" value="CD109 ANTIGEN"/>
    <property type="match status" value="1"/>
</dbReference>
<keyword evidence="6" id="KW-0882">Thioester bond</keyword>
<evidence type="ECO:0000313" key="17">
    <source>
        <dbReference type="EMBL" id="JAC98757.1"/>
    </source>
</evidence>
<evidence type="ECO:0000256" key="8">
    <source>
        <dbReference type="ARBA" id="ARBA00023180"/>
    </source>
</evidence>
<evidence type="ECO:0000256" key="5">
    <source>
        <dbReference type="ARBA" id="ARBA00022900"/>
    </source>
</evidence>
<dbReference type="InterPro" id="IPR002890">
    <property type="entry name" value="MG2"/>
</dbReference>
<dbReference type="InterPro" id="IPR013783">
    <property type="entry name" value="Ig-like_fold"/>
</dbReference>
<feature type="domain" description="Alpha-macroglobulin receptor-binding" evidence="16">
    <location>
        <begin position="1359"/>
        <end position="1449"/>
    </location>
</feature>
<dbReference type="InterPro" id="IPR041555">
    <property type="entry name" value="MG3"/>
</dbReference>
<dbReference type="Pfam" id="PF07678">
    <property type="entry name" value="TED_complement"/>
    <property type="match status" value="1"/>
</dbReference>
<protein>
    <recommendedName>
        <fullName evidence="11">TEP1-F</fullName>
    </recommendedName>
</protein>
<dbReference type="InterPro" id="IPR014756">
    <property type="entry name" value="Ig_E-set"/>
</dbReference>
<reference evidence="17" key="2">
    <citation type="journal article" date="2015" name="Gigascience">
        <title>Reconstructing a comprehensive transcriptome assembly of a white-pupal translocated strain of the pest fruit fly Bactrocera cucurbitae.</title>
        <authorList>
            <person name="Sim S.B."/>
            <person name="Calla B."/>
            <person name="Hall B."/>
            <person name="DeRego T."/>
            <person name="Geib S.M."/>
        </authorList>
    </citation>
    <scope>NUCLEOTIDE SEQUENCE</scope>
</reference>
<dbReference type="FunFam" id="2.60.40.10:FF:000155">
    <property type="entry name" value="complement C3 isoform X1"/>
    <property type="match status" value="1"/>
</dbReference>
<evidence type="ECO:0000256" key="6">
    <source>
        <dbReference type="ARBA" id="ARBA00022966"/>
    </source>
</evidence>
<dbReference type="Gene3D" id="2.60.40.1940">
    <property type="match status" value="1"/>
</dbReference>
<dbReference type="InterPro" id="IPR008930">
    <property type="entry name" value="Terpenoid_cyclase/PrenylTrfase"/>
</dbReference>
<keyword evidence="2" id="KW-0646">Protease inhibitor</keyword>
<evidence type="ECO:0000256" key="4">
    <source>
        <dbReference type="ARBA" id="ARBA00022859"/>
    </source>
</evidence>
<reference evidence="17" key="1">
    <citation type="submission" date="2014-11" db="EMBL/GenBank/DDBJ databases">
        <authorList>
            <person name="Geib S."/>
        </authorList>
    </citation>
    <scope>NUCLEOTIDE SEQUENCE</scope>
</reference>
<dbReference type="SUPFAM" id="SSF48239">
    <property type="entry name" value="Terpenoid cyclases/Protein prenyltransferases"/>
    <property type="match status" value="1"/>
</dbReference>
<evidence type="ECO:0000256" key="7">
    <source>
        <dbReference type="ARBA" id="ARBA00023157"/>
    </source>
</evidence>
<dbReference type="Pfam" id="PF01835">
    <property type="entry name" value="MG2"/>
    <property type="match status" value="1"/>
</dbReference>
<evidence type="ECO:0000256" key="13">
    <source>
        <dbReference type="SAM" id="SignalP"/>
    </source>
</evidence>
<keyword evidence="5" id="KW-0722">Serine protease inhibitor</keyword>
<dbReference type="SUPFAM" id="SSF81296">
    <property type="entry name" value="E set domains"/>
    <property type="match status" value="1"/>
</dbReference>
<comment type="function">
    <text evidence="9">Binds covalently through a thioester bond to the pathogen surface resulting in pathogen clearance.</text>
</comment>
<keyword evidence="7" id="KW-1015">Disulfide bond</keyword>
<accession>A0A0A1WK50</accession>
<dbReference type="SMART" id="SM01360">
    <property type="entry name" value="A2M"/>
    <property type="match status" value="1"/>
</dbReference>
<feature type="region of interest" description="Disordered" evidence="12">
    <location>
        <begin position="708"/>
        <end position="735"/>
    </location>
</feature>
<keyword evidence="8" id="KW-0325">Glycoprotein</keyword>
<gene>
    <name evidence="17" type="primary">CD109_5</name>
    <name evidence="17" type="ORF">g.31593</name>
</gene>
<dbReference type="Gene3D" id="2.60.40.690">
    <property type="entry name" value="Alpha-macroglobulin, receptor-binding domain"/>
    <property type="match status" value="1"/>
</dbReference>
<comment type="similarity">
    <text evidence="1">Belongs to the protease inhibitor I39 (alpha-2-macroglobulin) family.</text>
</comment>
<organism evidence="17">
    <name type="scientific">Zeugodacus cucurbitae</name>
    <name type="common">Melon fruit fly</name>
    <name type="synonym">Bactrocera cucurbitae</name>
    <dbReference type="NCBI Taxonomy" id="28588"/>
    <lineage>
        <taxon>Eukaryota</taxon>
        <taxon>Metazoa</taxon>
        <taxon>Ecdysozoa</taxon>
        <taxon>Arthropoda</taxon>
        <taxon>Hexapoda</taxon>
        <taxon>Insecta</taxon>
        <taxon>Pterygota</taxon>
        <taxon>Neoptera</taxon>
        <taxon>Endopterygota</taxon>
        <taxon>Diptera</taxon>
        <taxon>Brachycera</taxon>
        <taxon>Muscomorpha</taxon>
        <taxon>Tephritoidea</taxon>
        <taxon>Tephritidae</taxon>
        <taxon>Zeugodacus</taxon>
        <taxon>Zeugodacus</taxon>
    </lineage>
</organism>
<evidence type="ECO:0000256" key="9">
    <source>
        <dbReference type="ARBA" id="ARBA00057615"/>
    </source>
</evidence>
<keyword evidence="4" id="KW-0391">Immunity</keyword>
<feature type="signal peptide" evidence="13">
    <location>
        <begin position="1"/>
        <end position="22"/>
    </location>
</feature>
<dbReference type="InterPro" id="IPR036595">
    <property type="entry name" value="A-macroglobulin_rcpt-bd_sf"/>
</dbReference>
<evidence type="ECO:0000256" key="10">
    <source>
        <dbReference type="ARBA" id="ARBA00063781"/>
    </source>
</evidence>
<comment type="subunit">
    <text evidence="10">Heterodimer of a TEP1-N chain and an TEP1-C chain non-covalently linked. Forms a complex composed of TEP1-N and TEP1-C heterodimer, LRIM1 and APL1C; the interaction stabilizes TEP1-N and TEP1-C heterodimer, prevents its binding to tissues while circulating in the hemolymph and protects the thioester bond from hydrolysis. Mature TEP1 and to a lesser extent full-length TEP1 interact with SPCLIP1; the interaction is induced by microbial infection.</text>
</comment>
<dbReference type="InterPro" id="IPR011625">
    <property type="entry name" value="A2M_N_BRD"/>
</dbReference>
<dbReference type="InterPro" id="IPR011626">
    <property type="entry name" value="Alpha-macroglobulin_TED"/>
</dbReference>
<dbReference type="Pfam" id="PF00207">
    <property type="entry name" value="A2M"/>
    <property type="match status" value="1"/>
</dbReference>
<dbReference type="Gene3D" id="6.20.50.160">
    <property type="match status" value="1"/>
</dbReference>
<feature type="chain" id="PRO_5001982336" description="TEP1-F" evidence="13">
    <location>
        <begin position="23"/>
        <end position="1473"/>
    </location>
</feature>
<evidence type="ECO:0000256" key="3">
    <source>
        <dbReference type="ARBA" id="ARBA00022729"/>
    </source>
</evidence>
<dbReference type="Gene3D" id="2.60.40.10">
    <property type="entry name" value="Immunoglobulins"/>
    <property type="match status" value="1"/>
</dbReference>
<evidence type="ECO:0000256" key="1">
    <source>
        <dbReference type="ARBA" id="ARBA00010952"/>
    </source>
</evidence>
<feature type="domain" description="Alpha-2-macroglobulin" evidence="15">
    <location>
        <begin position="744"/>
        <end position="835"/>
    </location>
</feature>
<dbReference type="InterPro" id="IPR001599">
    <property type="entry name" value="Macroglobln_a2"/>
</dbReference>
<dbReference type="SMART" id="SM01359">
    <property type="entry name" value="A2M_N_2"/>
    <property type="match status" value="1"/>
</dbReference>
<dbReference type="PANTHER" id="PTHR11412">
    <property type="entry name" value="MACROGLOBULIN / COMPLEMENT"/>
    <property type="match status" value="1"/>
</dbReference>
<keyword evidence="3 13" id="KW-0732">Signal</keyword>
<dbReference type="EMBL" id="GBXI01015534">
    <property type="protein sequence ID" value="JAC98757.1"/>
    <property type="molecule type" value="Transcribed_RNA"/>
</dbReference>
<proteinExistence type="inferred from homology"/>
<dbReference type="InterPro" id="IPR047565">
    <property type="entry name" value="Alpha-macroglob_thiol-ester_cl"/>
</dbReference>
<dbReference type="FunFam" id="2.60.40.1930:FF:000001">
    <property type="entry name" value="CD109 isoform 3"/>
    <property type="match status" value="1"/>
</dbReference>
<evidence type="ECO:0000259" key="14">
    <source>
        <dbReference type="SMART" id="SM01359"/>
    </source>
</evidence>
<dbReference type="GO" id="GO:0002376">
    <property type="term" value="P:immune system process"/>
    <property type="evidence" value="ECO:0007669"/>
    <property type="project" value="UniProtKB-KW"/>
</dbReference>
<feature type="domain" description="Alpha-2-macroglobulin bait region" evidence="14">
    <location>
        <begin position="489"/>
        <end position="626"/>
    </location>
</feature>
<dbReference type="Gene3D" id="2.60.120.1540">
    <property type="match status" value="1"/>
</dbReference>
<dbReference type="Gene3D" id="2.60.40.2950">
    <property type="match status" value="1"/>
</dbReference>
<dbReference type="SMART" id="SM01419">
    <property type="entry name" value="Thiol-ester_cl"/>
    <property type="match status" value="1"/>
</dbReference>
<dbReference type="GO" id="GO:0004867">
    <property type="term" value="F:serine-type endopeptidase inhibitor activity"/>
    <property type="evidence" value="ECO:0007669"/>
    <property type="project" value="UniProtKB-KW"/>
</dbReference>
<dbReference type="SMART" id="SM01361">
    <property type="entry name" value="A2M_recep"/>
    <property type="match status" value="1"/>
</dbReference>
<dbReference type="InterPro" id="IPR009048">
    <property type="entry name" value="A-macroglobulin_rcpt-bd"/>
</dbReference>
<evidence type="ECO:0000259" key="16">
    <source>
        <dbReference type="SMART" id="SM01361"/>
    </source>
</evidence>
<dbReference type="Gene3D" id="1.50.10.20">
    <property type="match status" value="1"/>
</dbReference>
<evidence type="ECO:0000259" key="15">
    <source>
        <dbReference type="SMART" id="SM01360"/>
    </source>
</evidence>